<sequence length="119" mass="12800">MDVTALNSLVRLRNIHKRFGGVHALRDVSLQIEPGQVHAVLGENGAGKSTLIKVLTGVIQPDSGEIVLGDRPTRLHSPRAARDAGMALVPSDRRGAGRIVARLDGHATSYREILYHALP</sequence>
<evidence type="ECO:0000313" key="9">
    <source>
        <dbReference type="Proteomes" id="UP000287547"/>
    </source>
</evidence>
<dbReference type="PANTHER" id="PTHR43790:SF3">
    <property type="entry name" value="D-ALLOSE IMPORT ATP-BINDING PROTEIN ALSA-RELATED"/>
    <property type="match status" value="1"/>
</dbReference>
<keyword evidence="5" id="KW-1278">Translocase</keyword>
<evidence type="ECO:0000313" key="8">
    <source>
        <dbReference type="EMBL" id="RSM90635.1"/>
    </source>
</evidence>
<evidence type="ECO:0000256" key="2">
    <source>
        <dbReference type="ARBA" id="ARBA00022475"/>
    </source>
</evidence>
<dbReference type="Proteomes" id="UP000287547">
    <property type="component" value="Unassembled WGS sequence"/>
</dbReference>
<gene>
    <name evidence="8" type="ORF">DMH04_04010</name>
</gene>
<keyword evidence="2" id="KW-1003">Cell membrane</keyword>
<dbReference type="GO" id="GO:0016887">
    <property type="term" value="F:ATP hydrolysis activity"/>
    <property type="evidence" value="ECO:0007669"/>
    <property type="project" value="InterPro"/>
</dbReference>
<dbReference type="OrthoDB" id="9804819at2"/>
<proteinExistence type="predicted"/>
<dbReference type="AlphaFoldDB" id="A0A428ZRF2"/>
<dbReference type="SUPFAM" id="SSF52540">
    <property type="entry name" value="P-loop containing nucleoside triphosphate hydrolases"/>
    <property type="match status" value="1"/>
</dbReference>
<keyword evidence="1" id="KW-0813">Transport</keyword>
<dbReference type="InterPro" id="IPR003439">
    <property type="entry name" value="ABC_transporter-like_ATP-bd"/>
</dbReference>
<evidence type="ECO:0000256" key="3">
    <source>
        <dbReference type="ARBA" id="ARBA00022741"/>
    </source>
</evidence>
<dbReference type="EMBL" id="QHKI01000002">
    <property type="protein sequence ID" value="RSM90635.1"/>
    <property type="molecule type" value="Genomic_DNA"/>
</dbReference>
<dbReference type="PANTHER" id="PTHR43790">
    <property type="entry name" value="CARBOHYDRATE TRANSPORT ATP-BINDING PROTEIN MG119-RELATED"/>
    <property type="match status" value="1"/>
</dbReference>
<keyword evidence="6" id="KW-0472">Membrane</keyword>
<evidence type="ECO:0000256" key="6">
    <source>
        <dbReference type="ARBA" id="ARBA00023136"/>
    </source>
</evidence>
<comment type="caution">
    <text evidence="8">The sequence shown here is derived from an EMBL/GenBank/DDBJ whole genome shotgun (WGS) entry which is preliminary data.</text>
</comment>
<feature type="domain" description="ABC transporter" evidence="7">
    <location>
        <begin position="25"/>
        <end position="91"/>
    </location>
</feature>
<dbReference type="InterPro" id="IPR027417">
    <property type="entry name" value="P-loop_NTPase"/>
</dbReference>
<keyword evidence="4" id="KW-0067">ATP-binding</keyword>
<dbReference type="InterPro" id="IPR050107">
    <property type="entry name" value="ABC_carbohydrate_import_ATPase"/>
</dbReference>
<dbReference type="Pfam" id="PF00005">
    <property type="entry name" value="ABC_tran"/>
    <property type="match status" value="1"/>
</dbReference>
<protein>
    <recommendedName>
        <fullName evidence="7">ABC transporter domain-containing protein</fullName>
    </recommendedName>
</protein>
<evidence type="ECO:0000256" key="1">
    <source>
        <dbReference type="ARBA" id="ARBA00022448"/>
    </source>
</evidence>
<dbReference type="GO" id="GO:0005524">
    <property type="term" value="F:ATP binding"/>
    <property type="evidence" value="ECO:0007669"/>
    <property type="project" value="UniProtKB-KW"/>
</dbReference>
<evidence type="ECO:0000256" key="5">
    <source>
        <dbReference type="ARBA" id="ARBA00022967"/>
    </source>
</evidence>
<reference evidence="8 9" key="1">
    <citation type="submission" date="2018-05" db="EMBL/GenBank/DDBJ databases">
        <title>Evolution of GPA BGCs.</title>
        <authorList>
            <person name="Waglechner N."/>
            <person name="Wright G.D."/>
        </authorList>
    </citation>
    <scope>NUCLEOTIDE SEQUENCE [LARGE SCALE GENOMIC DNA]</scope>
    <source>
        <strain evidence="8 9">A82846</strain>
    </source>
</reference>
<accession>A0A428ZRF2</accession>
<evidence type="ECO:0000256" key="4">
    <source>
        <dbReference type="ARBA" id="ARBA00022840"/>
    </source>
</evidence>
<organism evidence="8 9">
    <name type="scientific">Kibdelosporangium aridum</name>
    <dbReference type="NCBI Taxonomy" id="2030"/>
    <lineage>
        <taxon>Bacteria</taxon>
        <taxon>Bacillati</taxon>
        <taxon>Actinomycetota</taxon>
        <taxon>Actinomycetes</taxon>
        <taxon>Pseudonocardiales</taxon>
        <taxon>Pseudonocardiaceae</taxon>
        <taxon>Kibdelosporangium</taxon>
    </lineage>
</organism>
<dbReference type="Gene3D" id="3.40.50.300">
    <property type="entry name" value="P-loop containing nucleotide triphosphate hydrolases"/>
    <property type="match status" value="1"/>
</dbReference>
<keyword evidence="3" id="KW-0547">Nucleotide-binding</keyword>
<dbReference type="RefSeq" id="WP_037258399.1">
    <property type="nucleotide sequence ID" value="NZ_QHKI01000002.1"/>
</dbReference>
<evidence type="ECO:0000259" key="7">
    <source>
        <dbReference type="Pfam" id="PF00005"/>
    </source>
</evidence>
<name>A0A428ZRF2_KIBAR</name>